<dbReference type="Pfam" id="PF02518">
    <property type="entry name" value="HATPase_c"/>
    <property type="match status" value="1"/>
</dbReference>
<dbReference type="CDD" id="cd00082">
    <property type="entry name" value="HisKA"/>
    <property type="match status" value="1"/>
</dbReference>
<dbReference type="PANTHER" id="PTHR43065">
    <property type="entry name" value="SENSOR HISTIDINE KINASE"/>
    <property type="match status" value="1"/>
</dbReference>
<evidence type="ECO:0000313" key="10">
    <source>
        <dbReference type="EMBL" id="MBC2882634.1"/>
    </source>
</evidence>
<evidence type="ECO:0000256" key="6">
    <source>
        <dbReference type="ARBA" id="ARBA00022840"/>
    </source>
</evidence>
<keyword evidence="8" id="KW-0812">Transmembrane</keyword>
<dbReference type="GO" id="GO:0005524">
    <property type="term" value="F:ATP binding"/>
    <property type="evidence" value="ECO:0007669"/>
    <property type="project" value="UniProtKB-KW"/>
</dbReference>
<gene>
    <name evidence="10" type="ORF">H7R39_05065</name>
</gene>
<keyword evidence="4" id="KW-0547">Nucleotide-binding</keyword>
<dbReference type="EMBL" id="JACLZK010000001">
    <property type="protein sequence ID" value="MBC2882634.1"/>
    <property type="molecule type" value="Genomic_DNA"/>
</dbReference>
<name>A0A842JC37_9BACT</name>
<keyword evidence="7" id="KW-0902">Two-component regulatory system</keyword>
<evidence type="ECO:0000256" key="8">
    <source>
        <dbReference type="SAM" id="Phobius"/>
    </source>
</evidence>
<keyword evidence="8" id="KW-0472">Membrane</keyword>
<feature type="transmembrane region" description="Helical" evidence="8">
    <location>
        <begin position="7"/>
        <end position="27"/>
    </location>
</feature>
<keyword evidence="11" id="KW-1185">Reference proteome</keyword>
<dbReference type="InterPro" id="IPR005467">
    <property type="entry name" value="His_kinase_dom"/>
</dbReference>
<comment type="caution">
    <text evidence="10">The sequence shown here is derived from an EMBL/GenBank/DDBJ whole genome shotgun (WGS) entry which is preliminary data.</text>
</comment>
<evidence type="ECO:0000256" key="3">
    <source>
        <dbReference type="ARBA" id="ARBA00022679"/>
    </source>
</evidence>
<dbReference type="Gene3D" id="3.30.565.10">
    <property type="entry name" value="Histidine kinase-like ATPase, C-terminal domain"/>
    <property type="match status" value="1"/>
</dbReference>
<keyword evidence="6" id="KW-0067">ATP-binding</keyword>
<evidence type="ECO:0000256" key="7">
    <source>
        <dbReference type="ARBA" id="ARBA00023012"/>
    </source>
</evidence>
<keyword evidence="3" id="KW-0808">Transferase</keyword>
<feature type="transmembrane region" description="Helical" evidence="8">
    <location>
        <begin position="212"/>
        <end position="231"/>
    </location>
</feature>
<reference evidence="10 11" key="1">
    <citation type="submission" date="2020-08" db="EMBL/GenBank/DDBJ databases">
        <title>Complete genome and description of Campylobacter massiliensis Marseille-Q3452 sp. nov.</title>
        <authorList>
            <person name="Antezack A."/>
        </authorList>
    </citation>
    <scope>NUCLEOTIDE SEQUENCE [LARGE SCALE GENOMIC DNA]</scope>
    <source>
        <strain evidence="10 11">Marseille-Q3452</strain>
    </source>
</reference>
<dbReference type="SUPFAM" id="SSF47384">
    <property type="entry name" value="Homodimeric domain of signal transducing histidine kinase"/>
    <property type="match status" value="1"/>
</dbReference>
<dbReference type="InterPro" id="IPR036890">
    <property type="entry name" value="HATPase_C_sf"/>
</dbReference>
<dbReference type="Gene3D" id="1.10.287.130">
    <property type="match status" value="1"/>
</dbReference>
<comment type="catalytic activity">
    <reaction evidence="1">
        <text>ATP + protein L-histidine = ADP + protein N-phospho-L-histidine.</text>
        <dbReference type="EC" id="2.7.13.3"/>
    </reaction>
</comment>
<dbReference type="InterPro" id="IPR003661">
    <property type="entry name" value="HisK_dim/P_dom"/>
</dbReference>
<dbReference type="RefSeq" id="WP_185898232.1">
    <property type="nucleotide sequence ID" value="NZ_JACLZK010000001.1"/>
</dbReference>
<proteinExistence type="predicted"/>
<dbReference type="Pfam" id="PF11845">
    <property type="entry name" value="Tll0287-like"/>
    <property type="match status" value="1"/>
</dbReference>
<organism evidence="10 11">
    <name type="scientific">Campylobacter massiliensis</name>
    <dbReference type="NCBI Taxonomy" id="2762557"/>
    <lineage>
        <taxon>Bacteria</taxon>
        <taxon>Pseudomonadati</taxon>
        <taxon>Campylobacterota</taxon>
        <taxon>Epsilonproteobacteria</taxon>
        <taxon>Campylobacterales</taxon>
        <taxon>Campylobacteraceae</taxon>
        <taxon>Campylobacter</taxon>
    </lineage>
</organism>
<evidence type="ECO:0000256" key="5">
    <source>
        <dbReference type="ARBA" id="ARBA00022777"/>
    </source>
</evidence>
<evidence type="ECO:0000256" key="1">
    <source>
        <dbReference type="ARBA" id="ARBA00000085"/>
    </source>
</evidence>
<feature type="domain" description="Histidine kinase" evidence="9">
    <location>
        <begin position="263"/>
        <end position="479"/>
    </location>
</feature>
<dbReference type="SMART" id="SM00387">
    <property type="entry name" value="HATPase_c"/>
    <property type="match status" value="1"/>
</dbReference>
<dbReference type="Proteomes" id="UP000552683">
    <property type="component" value="Unassembled WGS sequence"/>
</dbReference>
<evidence type="ECO:0000256" key="4">
    <source>
        <dbReference type="ARBA" id="ARBA00022741"/>
    </source>
</evidence>
<dbReference type="EC" id="2.7.13.3" evidence="2"/>
<dbReference type="PANTHER" id="PTHR43065:SF46">
    <property type="entry name" value="C4-DICARBOXYLATE TRANSPORT SENSOR PROTEIN DCTB"/>
    <property type="match status" value="1"/>
</dbReference>
<dbReference type="InterPro" id="IPR021796">
    <property type="entry name" value="Tll0287-like_dom"/>
</dbReference>
<accession>A0A842JC37</accession>
<evidence type="ECO:0000256" key="2">
    <source>
        <dbReference type="ARBA" id="ARBA00012438"/>
    </source>
</evidence>
<evidence type="ECO:0000259" key="9">
    <source>
        <dbReference type="PROSITE" id="PS50109"/>
    </source>
</evidence>
<protein>
    <recommendedName>
        <fullName evidence="2">histidine kinase</fullName>
        <ecNumber evidence="2">2.7.13.3</ecNumber>
    </recommendedName>
</protein>
<evidence type="ECO:0000313" key="11">
    <source>
        <dbReference type="Proteomes" id="UP000552683"/>
    </source>
</evidence>
<dbReference type="SUPFAM" id="SSF55874">
    <property type="entry name" value="ATPase domain of HSP90 chaperone/DNA topoisomerase II/histidine kinase"/>
    <property type="match status" value="1"/>
</dbReference>
<dbReference type="AlphaFoldDB" id="A0A842JC37"/>
<dbReference type="GO" id="GO:0000155">
    <property type="term" value="F:phosphorelay sensor kinase activity"/>
    <property type="evidence" value="ECO:0007669"/>
    <property type="project" value="InterPro"/>
</dbReference>
<keyword evidence="5" id="KW-0418">Kinase</keyword>
<dbReference type="InterPro" id="IPR036097">
    <property type="entry name" value="HisK_dim/P_sf"/>
</dbReference>
<keyword evidence="8" id="KW-1133">Transmembrane helix</keyword>
<dbReference type="PROSITE" id="PS50109">
    <property type="entry name" value="HIS_KIN"/>
    <property type="match status" value="1"/>
</dbReference>
<sequence>MKSKFKFIVLLLVVLYGAITVLVFNFYRDLALKDARQEAFYVLDAMNGIRDYISTVQRPLIEELKDGGVIDKDLFDPRLMSSSYITRQIYKIQLAKKNINYDYRLTATNPLNPEHEGTEFENEILEGFKEGKYEVYSDIIKDQNASYFFVGLPVKNSHPSCVECHNINSAPKKMLEQYGNLNNFEGKVGDTIAMVSFKIPVKSILLYHKQEFIVSGVAITAIFAAFLFFVYKIHKGNEKTKLQNELLMINQSRLASMGEMIGNISHQWRQPLAQISSTLVNLELYSERGKLSQQRLKEAIEEANEQVKFMSGTIEDFKNFFNPNMPKSEFEVKQAIEQACKILNATLKRHVIDVKVEIKENFTLYGNINELIQILINVINNAKEAFLNAPQDRAQANRMQILITAFLQNGERAITLENNAGNINKAVINKIFKPHFTTKKSGSGLGLYMSKVIAEKNNARIYAQNINNGVVFTIKFKNS</sequence>
<dbReference type="InterPro" id="IPR003594">
    <property type="entry name" value="HATPase_dom"/>
</dbReference>